<accession>A0A521CQZ5</accession>
<evidence type="ECO:0000313" key="2">
    <source>
        <dbReference type="Proteomes" id="UP000317593"/>
    </source>
</evidence>
<dbReference type="Proteomes" id="UP000317593">
    <property type="component" value="Unassembled WGS sequence"/>
</dbReference>
<sequence>MIIYPAMGNTRVATESDIEIHWFMQQASRHPHIYKPSPIIPSLPQIHGKATV</sequence>
<protein>
    <submittedName>
        <fullName evidence="1">Uncharacterized protein</fullName>
    </submittedName>
</protein>
<proteinExistence type="predicted"/>
<dbReference type="EMBL" id="FXTH01000007">
    <property type="protein sequence ID" value="SMO61894.1"/>
    <property type="molecule type" value="Genomic_DNA"/>
</dbReference>
<gene>
    <name evidence="1" type="ORF">SAMN06265218_10719</name>
</gene>
<dbReference type="AlphaFoldDB" id="A0A521CQZ5"/>
<reference evidence="1 2" key="1">
    <citation type="submission" date="2017-05" db="EMBL/GenBank/DDBJ databases">
        <authorList>
            <person name="Varghese N."/>
            <person name="Submissions S."/>
        </authorList>
    </citation>
    <scope>NUCLEOTIDE SEQUENCE [LARGE SCALE GENOMIC DNA]</scope>
    <source>
        <strain evidence="1 2">DSM 21194</strain>
    </source>
</reference>
<evidence type="ECO:0000313" key="1">
    <source>
        <dbReference type="EMBL" id="SMO61894.1"/>
    </source>
</evidence>
<organism evidence="1 2">
    <name type="scientific">Fodinibius sediminis</name>
    <dbReference type="NCBI Taxonomy" id="1214077"/>
    <lineage>
        <taxon>Bacteria</taxon>
        <taxon>Pseudomonadati</taxon>
        <taxon>Balneolota</taxon>
        <taxon>Balneolia</taxon>
        <taxon>Balneolales</taxon>
        <taxon>Balneolaceae</taxon>
        <taxon>Fodinibius</taxon>
    </lineage>
</organism>
<name>A0A521CQZ5_9BACT</name>
<keyword evidence="2" id="KW-1185">Reference proteome</keyword>